<evidence type="ECO:0000256" key="2">
    <source>
        <dbReference type="SAM" id="MobiDB-lite"/>
    </source>
</evidence>
<reference evidence="3 4" key="1">
    <citation type="submission" date="2019-05" db="EMBL/GenBank/DDBJ databases">
        <title>The compact genome of Giardia muris reveals important steps in the evolution of intestinal protozoan parasites.</title>
        <authorList>
            <person name="Xu F."/>
            <person name="Jimenez-Gonzalez A."/>
            <person name="Einarsson E."/>
            <person name="Astvaldsson A."/>
            <person name="Peirasmaki D."/>
            <person name="Eckmann L."/>
            <person name="Andersson J.O."/>
            <person name="Svard S.G."/>
            <person name="Jerlstrom-Hultqvist J."/>
        </authorList>
    </citation>
    <scope>NUCLEOTIDE SEQUENCE [LARGE SCALE GENOMIC DNA]</scope>
    <source>
        <strain evidence="3 4">Roberts-Thomson</strain>
    </source>
</reference>
<evidence type="ECO:0000256" key="1">
    <source>
        <dbReference type="SAM" id="Coils"/>
    </source>
</evidence>
<feature type="compositionally biased region" description="Basic residues" evidence="2">
    <location>
        <begin position="372"/>
        <end position="382"/>
    </location>
</feature>
<evidence type="ECO:0000313" key="3">
    <source>
        <dbReference type="EMBL" id="TNJ29062.1"/>
    </source>
</evidence>
<dbReference type="VEuPathDB" id="GiardiaDB:GMRT_14544"/>
<feature type="compositionally biased region" description="Polar residues" evidence="2">
    <location>
        <begin position="348"/>
        <end position="357"/>
    </location>
</feature>
<feature type="coiled-coil region" evidence="1">
    <location>
        <begin position="141"/>
        <end position="189"/>
    </location>
</feature>
<proteinExistence type="predicted"/>
<keyword evidence="4" id="KW-1185">Reference proteome</keyword>
<dbReference type="AlphaFoldDB" id="A0A4Z1SSZ8"/>
<organism evidence="3 4">
    <name type="scientific">Giardia muris</name>
    <dbReference type="NCBI Taxonomy" id="5742"/>
    <lineage>
        <taxon>Eukaryota</taxon>
        <taxon>Metamonada</taxon>
        <taxon>Diplomonadida</taxon>
        <taxon>Hexamitidae</taxon>
        <taxon>Giardiinae</taxon>
        <taxon>Giardia</taxon>
    </lineage>
</organism>
<protein>
    <submittedName>
        <fullName evidence="3">Uncharacterized protein</fullName>
    </submittedName>
</protein>
<feature type="region of interest" description="Disordered" evidence="2">
    <location>
        <begin position="306"/>
        <end position="398"/>
    </location>
</feature>
<keyword evidence="1" id="KW-0175">Coiled coil</keyword>
<dbReference type="Proteomes" id="UP000315496">
    <property type="component" value="Chromosome 2"/>
</dbReference>
<accession>A0A4Z1SSZ8</accession>
<comment type="caution">
    <text evidence="3">The sequence shown here is derived from an EMBL/GenBank/DDBJ whole genome shotgun (WGS) entry which is preliminary data.</text>
</comment>
<dbReference type="EMBL" id="VDLU01000002">
    <property type="protein sequence ID" value="TNJ29062.1"/>
    <property type="molecule type" value="Genomic_DNA"/>
</dbReference>
<name>A0A4Z1SSZ8_GIAMU</name>
<gene>
    <name evidence="3" type="ORF">GMRT_14544</name>
</gene>
<evidence type="ECO:0000313" key="4">
    <source>
        <dbReference type="Proteomes" id="UP000315496"/>
    </source>
</evidence>
<sequence length="482" mass="54390">MASNPPSSLCPTPYTSYTGESQIQTSMGQGLTPHFDISGHPLHIMPTPEQQLSQLQIQYSALKQDVAAAQDRADGLVGALTTRYTELELQKQKRLEKGALFNQKMEQALLSSDENTSSVFTKLQNLRDQNSTLNASRAQHLGQHTAEMQKLSQELAKAKANTVRQCENVRRLRDLITDAEQRLRRERELVLDIKGGIEAGRCLLRRKIVEELSAPDAQERYTSFLTEVIRLKQLGGASGPGNHMQRQAALTTELVDKVLRSPTRTRVFSSEELQLLRKRAQSPSVPRYRTEEILNTIFRKRVAQTRPFSTPSAIPPLQRSLSLDTPPRHTPPHGRRSASAEPQPYLMDTSNLSSATSYRKARRSQRVEKPKTARKVKPKAPTKPHTTPEPEQLQASSPMINSLTRSQPRDIYREAEEDEQQLVRQQLAVHTAERTALSSELNKLLRHRGPPDEERLARVATLRTKIQALDAQKRELRSQLGE</sequence>